<dbReference type="Proteomes" id="UP001596405">
    <property type="component" value="Unassembled WGS sequence"/>
</dbReference>
<dbReference type="PROSITE" id="PS51186">
    <property type="entry name" value="GNAT"/>
    <property type="match status" value="1"/>
</dbReference>
<dbReference type="CDD" id="cd04301">
    <property type="entry name" value="NAT_SF"/>
    <property type="match status" value="1"/>
</dbReference>
<dbReference type="GO" id="GO:0016746">
    <property type="term" value="F:acyltransferase activity"/>
    <property type="evidence" value="ECO:0007669"/>
    <property type="project" value="UniProtKB-KW"/>
</dbReference>
<dbReference type="InterPro" id="IPR016181">
    <property type="entry name" value="Acyl_CoA_acyltransferase"/>
</dbReference>
<sequence>MLPHPPPETNAQGYLLSFDKDLLQLENIHGFLTESYWSKAIPKSIVAQAIEHSMCVGIYHEGQQIAFARLITDYTTFAYVCDVFVLEQHRGQGLSKWMMKSIMAHPALLRLRRWMLATADAHELYSQFGFTPLTKPEMFMQVHRPEVYKDLPQ</sequence>
<accession>A0ABW2DG52</accession>
<dbReference type="Gene3D" id="3.40.630.30">
    <property type="match status" value="1"/>
</dbReference>
<name>A0ABW2DG52_9BACT</name>
<evidence type="ECO:0000313" key="2">
    <source>
        <dbReference type="EMBL" id="MFC6996865.1"/>
    </source>
</evidence>
<keyword evidence="3" id="KW-1185">Reference proteome</keyword>
<keyword evidence="2" id="KW-0808">Transferase</keyword>
<feature type="domain" description="N-acetyltransferase" evidence="1">
    <location>
        <begin position="13"/>
        <end position="153"/>
    </location>
</feature>
<dbReference type="InterPro" id="IPR053144">
    <property type="entry name" value="Acetyltransferase_Butenolide"/>
</dbReference>
<keyword evidence="2" id="KW-0012">Acyltransferase</keyword>
<protein>
    <submittedName>
        <fullName evidence="2">GNAT family N-acetyltransferase</fullName>
        <ecNumber evidence="2">2.3.-.-</ecNumber>
    </submittedName>
</protein>
<reference evidence="3" key="1">
    <citation type="journal article" date="2019" name="Int. J. Syst. Evol. Microbiol.">
        <title>The Global Catalogue of Microorganisms (GCM) 10K type strain sequencing project: providing services to taxonomists for standard genome sequencing and annotation.</title>
        <authorList>
            <consortium name="The Broad Institute Genomics Platform"/>
            <consortium name="The Broad Institute Genome Sequencing Center for Infectious Disease"/>
            <person name="Wu L."/>
            <person name="Ma J."/>
        </authorList>
    </citation>
    <scope>NUCLEOTIDE SEQUENCE [LARGE SCALE GENOMIC DNA]</scope>
    <source>
        <strain evidence="3">CGMCC 4.7393</strain>
    </source>
</reference>
<dbReference type="Pfam" id="PF13508">
    <property type="entry name" value="Acetyltransf_7"/>
    <property type="match status" value="1"/>
</dbReference>
<dbReference type="SUPFAM" id="SSF55729">
    <property type="entry name" value="Acyl-CoA N-acyltransferases (Nat)"/>
    <property type="match status" value="1"/>
</dbReference>
<dbReference type="InterPro" id="IPR000182">
    <property type="entry name" value="GNAT_dom"/>
</dbReference>
<organism evidence="2 3">
    <name type="scientific">Rufibacter roseus</name>
    <dbReference type="NCBI Taxonomy" id="1567108"/>
    <lineage>
        <taxon>Bacteria</taxon>
        <taxon>Pseudomonadati</taxon>
        <taxon>Bacteroidota</taxon>
        <taxon>Cytophagia</taxon>
        <taxon>Cytophagales</taxon>
        <taxon>Hymenobacteraceae</taxon>
        <taxon>Rufibacter</taxon>
    </lineage>
</organism>
<dbReference type="PANTHER" id="PTHR43233:SF1">
    <property type="entry name" value="FAMILY N-ACETYLTRANSFERASE, PUTATIVE (AFU_ORTHOLOGUE AFUA_6G03350)-RELATED"/>
    <property type="match status" value="1"/>
</dbReference>
<dbReference type="RefSeq" id="WP_066622732.1">
    <property type="nucleotide sequence ID" value="NZ_JBHSYQ010000003.1"/>
</dbReference>
<dbReference type="EC" id="2.3.-.-" evidence="2"/>
<comment type="caution">
    <text evidence="2">The sequence shown here is derived from an EMBL/GenBank/DDBJ whole genome shotgun (WGS) entry which is preliminary data.</text>
</comment>
<dbReference type="PANTHER" id="PTHR43233">
    <property type="entry name" value="FAMILY N-ACETYLTRANSFERASE, PUTATIVE (AFU_ORTHOLOGUE AFUA_6G03350)-RELATED"/>
    <property type="match status" value="1"/>
</dbReference>
<evidence type="ECO:0000259" key="1">
    <source>
        <dbReference type="PROSITE" id="PS51186"/>
    </source>
</evidence>
<evidence type="ECO:0000313" key="3">
    <source>
        <dbReference type="Proteomes" id="UP001596405"/>
    </source>
</evidence>
<gene>
    <name evidence="2" type="ORF">ACFQHR_04475</name>
</gene>
<proteinExistence type="predicted"/>
<dbReference type="EMBL" id="JBHSYQ010000003">
    <property type="protein sequence ID" value="MFC6996865.1"/>
    <property type="molecule type" value="Genomic_DNA"/>
</dbReference>